<feature type="domain" description="Galactofuranosyltransferase-2 C-terminal" evidence="7">
    <location>
        <begin position="475"/>
        <end position="672"/>
    </location>
</feature>
<dbReference type="Gene3D" id="3.90.550.60">
    <property type="match status" value="1"/>
</dbReference>
<evidence type="ECO:0000256" key="2">
    <source>
        <dbReference type="ARBA" id="ARBA00006739"/>
    </source>
</evidence>
<evidence type="ECO:0000256" key="4">
    <source>
        <dbReference type="ARBA" id="ARBA00022679"/>
    </source>
</evidence>
<sequence>MSESTTSGAAHKRRAAQPMTTLQRVIFPAPEQMDTVALYVDSGQTAGVQLSTMNGSLGSTESAGKQAPASSGSAPAAGSGSDAHAEDFIDRRSTLVRPGTRLSFATYFNAFPASYWKRWTTVTDVRLAVETEGQGTIIVYKSNARGSLQRVASRRVSGTASSTFDLPLKPFGDGGWYWFDLAAGAQPLTLRGAEWQTAQSIGRAPGRITLEITTLNKPDYCLNNLRSLGSNPQILEHLQEILIVDQGTRKVQDQAEFEEVAAALQGKLRIINQANLGGSGGFARGMYEAVENGSDYALLLDDDVVVEPESIIRMLTFADLCRKPTIVGGHMFDLYNRTVLHTFGEIVNKYRFQPDQPVAEQVLGHDFLHANLRSTPWLHRRVDVDYNGWWMDLIPTQVIREIGLSLPVFIKWDDAEYGVRAKEAGYHTVSLPGAAVWHVSWIDKDDLVGWQAYFHIRNRIIAALLHSPYERGGRLLRESSYQDVKHLISMQYFTEEGRIMALRDVLAGPDRLHEIQPQRLPQIRAVMKEYSDAQFSEDIDSFPEPRMAKPPRNGRGFSAPSYKTLVPWALKTVAKQLIKPVDPETQEHPQAHVAHQDNRWWRMSQYDSALVSNAEGTAVSWYRRRPEQLRTKLTEATRLHAQILRQWPRLREQYREAAPRITSFEAWKKTFDEHTDSEITR</sequence>
<evidence type="ECO:0000256" key="3">
    <source>
        <dbReference type="ARBA" id="ARBA00022676"/>
    </source>
</evidence>
<dbReference type="EMBL" id="LJBJ02000006">
    <property type="protein sequence ID" value="OAX52228.1"/>
    <property type="molecule type" value="Genomic_DNA"/>
</dbReference>
<evidence type="ECO:0000313" key="9">
    <source>
        <dbReference type="Proteomes" id="UP000053171"/>
    </source>
</evidence>
<gene>
    <name evidence="8" type="ORF">AN277_0204470</name>
</gene>
<evidence type="ECO:0000259" key="7">
    <source>
        <dbReference type="Pfam" id="PF19320"/>
    </source>
</evidence>
<evidence type="ECO:0000256" key="1">
    <source>
        <dbReference type="ARBA" id="ARBA00004776"/>
    </source>
</evidence>
<dbReference type="Pfam" id="PF17994">
    <property type="entry name" value="Glft2_N"/>
    <property type="match status" value="1"/>
</dbReference>
<dbReference type="InterPro" id="IPR040492">
    <property type="entry name" value="GlfT2_N"/>
</dbReference>
<dbReference type="Proteomes" id="UP000053171">
    <property type="component" value="Unassembled WGS sequence"/>
</dbReference>
<evidence type="ECO:0000259" key="6">
    <source>
        <dbReference type="Pfam" id="PF17994"/>
    </source>
</evidence>
<feature type="region of interest" description="Disordered" evidence="5">
    <location>
        <begin position="51"/>
        <end position="84"/>
    </location>
</feature>
<dbReference type="InterPro" id="IPR045699">
    <property type="entry name" value="GlfT2_C"/>
</dbReference>
<evidence type="ECO:0000256" key="5">
    <source>
        <dbReference type="SAM" id="MobiDB-lite"/>
    </source>
</evidence>
<organism evidence="8 9">
    <name type="scientific">Rothia kristinae</name>
    <dbReference type="NCBI Taxonomy" id="37923"/>
    <lineage>
        <taxon>Bacteria</taxon>
        <taxon>Bacillati</taxon>
        <taxon>Actinomycetota</taxon>
        <taxon>Actinomycetes</taxon>
        <taxon>Micrococcales</taxon>
        <taxon>Micrococcaceae</taxon>
        <taxon>Rothia</taxon>
    </lineage>
</organism>
<comment type="pathway">
    <text evidence="1">Cell wall biogenesis; cell wall polysaccharide biosynthesis.</text>
</comment>
<dbReference type="InterPro" id="IPR029044">
    <property type="entry name" value="Nucleotide-diphossugar_trans"/>
</dbReference>
<dbReference type="Pfam" id="PF19320">
    <property type="entry name" value="GlfT2_domain3"/>
    <property type="match status" value="1"/>
</dbReference>
<evidence type="ECO:0000313" key="8">
    <source>
        <dbReference type="EMBL" id="OAX52228.1"/>
    </source>
</evidence>
<comment type="similarity">
    <text evidence="2">Belongs to the glycosyltransferase 2 family.</text>
</comment>
<dbReference type="PANTHER" id="PTHR43179">
    <property type="entry name" value="RHAMNOSYLTRANSFERASE WBBL"/>
    <property type="match status" value="1"/>
</dbReference>
<keyword evidence="4 8" id="KW-0808">Transferase</keyword>
<name>A0A199NUF6_9MICC</name>
<proteinExistence type="inferred from homology"/>
<reference evidence="8" key="1">
    <citation type="submission" date="2016-06" db="EMBL/GenBank/DDBJ databases">
        <title>Identification of putative biosynthetic pathways for the production of bioactive secondary metabolites by the marine actinomycete Kocuria kristinae RUTW2-3.</title>
        <authorList>
            <person name="Waterworth S.C."/>
            <person name="Walmsley T.A."/>
            <person name="Matongo T."/>
            <person name="Davies-Coleman M.T."/>
            <person name="Dorrington R.A."/>
        </authorList>
    </citation>
    <scope>NUCLEOTIDE SEQUENCE [LARGE SCALE GENOMIC DNA]</scope>
    <source>
        <strain evidence="8">RUTW2-3</strain>
    </source>
</reference>
<accession>A0A199NUF6</accession>
<keyword evidence="3" id="KW-0328">Glycosyltransferase</keyword>
<feature type="compositionally biased region" description="Polar residues" evidence="5">
    <location>
        <begin position="51"/>
        <end position="61"/>
    </location>
</feature>
<dbReference type="AlphaFoldDB" id="A0A199NUF6"/>
<protein>
    <submittedName>
        <fullName evidence="8">Glycosyl transferase</fullName>
    </submittedName>
</protein>
<dbReference type="Pfam" id="PF13641">
    <property type="entry name" value="Glyco_tranf_2_3"/>
    <property type="match status" value="1"/>
</dbReference>
<dbReference type="PANTHER" id="PTHR43179:SF12">
    <property type="entry name" value="GALACTOFURANOSYLTRANSFERASE GLFT2"/>
    <property type="match status" value="1"/>
</dbReference>
<keyword evidence="9" id="KW-1185">Reference proteome</keyword>
<dbReference type="GO" id="GO:0016757">
    <property type="term" value="F:glycosyltransferase activity"/>
    <property type="evidence" value="ECO:0007669"/>
    <property type="project" value="UniProtKB-KW"/>
</dbReference>
<dbReference type="RefSeq" id="WP_064725203.1">
    <property type="nucleotide sequence ID" value="NZ_LJBJ02000006.1"/>
</dbReference>
<dbReference type="SUPFAM" id="SSF53448">
    <property type="entry name" value="Nucleotide-diphospho-sugar transferases"/>
    <property type="match status" value="1"/>
</dbReference>
<feature type="compositionally biased region" description="Low complexity" evidence="5">
    <location>
        <begin position="62"/>
        <end position="82"/>
    </location>
</feature>
<feature type="domain" description="Galactofuranosyltransferase GlfT2 N-terminal" evidence="6">
    <location>
        <begin position="87"/>
        <end position="197"/>
    </location>
</feature>
<comment type="caution">
    <text evidence="8">The sequence shown here is derived from an EMBL/GenBank/DDBJ whole genome shotgun (WGS) entry which is preliminary data.</text>
</comment>